<name>A0A9X9QFG7_BLUGR</name>
<dbReference type="AlphaFoldDB" id="A0A9X9QFG7"/>
<dbReference type="Proteomes" id="UP000324639">
    <property type="component" value="Chromosome Bgt_-09"/>
</dbReference>
<accession>A0A9X9QFG7</accession>
<evidence type="ECO:0000313" key="1">
    <source>
        <dbReference type="EMBL" id="VDB93035.1"/>
    </source>
</evidence>
<protein>
    <submittedName>
        <fullName evidence="1">Bgt-20384</fullName>
    </submittedName>
</protein>
<gene>
    <name evidence="1" type="ORF">BGT96224V316_LOCUS6791</name>
</gene>
<dbReference type="EMBL" id="LR026992">
    <property type="protein sequence ID" value="VDB93035.1"/>
    <property type="molecule type" value="Genomic_DNA"/>
</dbReference>
<sequence length="65" mass="7486">MDRNSQNHVLPNDGHSHLFINQNVDFVRMYPLFDSILNQEIFLNAMKGHDAVVSPLFSAMKLFPL</sequence>
<organism evidence="1 2">
    <name type="scientific">Blumeria graminis f. sp. tritici</name>
    <dbReference type="NCBI Taxonomy" id="62690"/>
    <lineage>
        <taxon>Eukaryota</taxon>
        <taxon>Fungi</taxon>
        <taxon>Dikarya</taxon>
        <taxon>Ascomycota</taxon>
        <taxon>Pezizomycotina</taxon>
        <taxon>Leotiomycetes</taxon>
        <taxon>Erysiphales</taxon>
        <taxon>Erysiphaceae</taxon>
        <taxon>Blumeria</taxon>
    </lineage>
</organism>
<proteinExistence type="predicted"/>
<reference evidence="1 2" key="1">
    <citation type="submission" date="2018-08" db="EMBL/GenBank/DDBJ databases">
        <authorList>
            <person name="Muller C M."/>
        </authorList>
    </citation>
    <scope>NUCLEOTIDE SEQUENCE [LARGE SCALE GENOMIC DNA]</scope>
</reference>
<keyword evidence="2" id="KW-1185">Reference proteome</keyword>
<evidence type="ECO:0000313" key="2">
    <source>
        <dbReference type="Proteomes" id="UP000324639"/>
    </source>
</evidence>